<protein>
    <submittedName>
        <fullName evidence="1">Uncharacterized protein</fullName>
    </submittedName>
</protein>
<gene>
    <name evidence="1" type="ORF">BJ981_007362</name>
</gene>
<dbReference type="Proteomes" id="UP000588112">
    <property type="component" value="Unassembled WGS sequence"/>
</dbReference>
<proteinExistence type="predicted"/>
<reference evidence="1 2" key="1">
    <citation type="submission" date="2020-08" db="EMBL/GenBank/DDBJ databases">
        <title>Sequencing the genomes of 1000 actinobacteria strains.</title>
        <authorList>
            <person name="Klenk H.-P."/>
        </authorList>
    </citation>
    <scope>NUCLEOTIDE SEQUENCE [LARGE SCALE GENOMIC DNA]</scope>
    <source>
        <strain evidence="1 2">DSM 45790</strain>
    </source>
</reference>
<organism evidence="1 2">
    <name type="scientific">Sphaerisporangium krabiense</name>
    <dbReference type="NCBI Taxonomy" id="763782"/>
    <lineage>
        <taxon>Bacteria</taxon>
        <taxon>Bacillati</taxon>
        <taxon>Actinomycetota</taxon>
        <taxon>Actinomycetes</taxon>
        <taxon>Streptosporangiales</taxon>
        <taxon>Streptosporangiaceae</taxon>
        <taxon>Sphaerisporangium</taxon>
    </lineage>
</organism>
<sequence>MMPCLAAPSPSIDAIRLELTRAGYLVDAAAGAIESDVRLHDDPARGVVVSWQTAALRTRNPAAHRLVREAVHLALLTVLTGAGYSAVSDRDTGEILVTCPQEALAGQAA</sequence>
<dbReference type="EMBL" id="JACHBR010000003">
    <property type="protein sequence ID" value="MBB5631576.1"/>
    <property type="molecule type" value="Genomic_DNA"/>
</dbReference>
<comment type="caution">
    <text evidence="1">The sequence shown here is derived from an EMBL/GenBank/DDBJ whole genome shotgun (WGS) entry which is preliminary data.</text>
</comment>
<evidence type="ECO:0000313" key="1">
    <source>
        <dbReference type="EMBL" id="MBB5631576.1"/>
    </source>
</evidence>
<evidence type="ECO:0000313" key="2">
    <source>
        <dbReference type="Proteomes" id="UP000588112"/>
    </source>
</evidence>
<name>A0A7W8ZCN1_9ACTN</name>
<dbReference type="RefSeq" id="WP_184618044.1">
    <property type="nucleotide sequence ID" value="NZ_BOOS01000009.1"/>
</dbReference>
<keyword evidence="2" id="KW-1185">Reference proteome</keyword>
<dbReference type="AlphaFoldDB" id="A0A7W8ZCN1"/>
<accession>A0A7W8ZCN1</accession>